<reference evidence="4" key="1">
    <citation type="submission" date="2005-09" db="EMBL/GenBank/DDBJ databases">
        <authorList>
            <person name="Mural R.J."/>
            <person name="Li P.W."/>
            <person name="Adams M.D."/>
            <person name="Amanatides P.G."/>
            <person name="Baden-Tillson H."/>
            <person name="Barnstead M."/>
            <person name="Chin S.H."/>
            <person name="Dew I."/>
            <person name="Evans C.A."/>
            <person name="Ferriera S."/>
            <person name="Flanigan M."/>
            <person name="Fosler C."/>
            <person name="Glodek A."/>
            <person name="Gu Z."/>
            <person name="Holt R.A."/>
            <person name="Jennings D."/>
            <person name="Kraft C.L."/>
            <person name="Lu F."/>
            <person name="Nguyen T."/>
            <person name="Nusskern D.R."/>
            <person name="Pfannkoch C.M."/>
            <person name="Sitter C."/>
            <person name="Sutton G.G."/>
            <person name="Venter J.C."/>
            <person name="Wang Z."/>
            <person name="Woodage T."/>
            <person name="Zheng X.H."/>
            <person name="Zhong F."/>
        </authorList>
    </citation>
    <scope>NUCLEOTIDE SEQUENCE [LARGE SCALE GENOMIC DNA]</scope>
    <source>
        <strain>BN</strain>
        <strain evidence="4">Sprague-Dawley</strain>
    </source>
</reference>
<sequence>MTRLSDTRVLVLGGRLSPVNPASGALQLDIYKSEDNCPEGQNVVVTKAALEEGSMFSVFFLRPVSSGFLWESIHIQPSITPRYSHTAHVFNGKLLLVGGVWIHSSSVPGVTVISLTTGLSSEYQIDTASVPWPLMLHNHSSALLPEEQQLLLIGGGGNCFSFGTYFNPHTVGLDLSSLGLGQ</sequence>
<evidence type="ECO:0000313" key="4">
    <source>
        <dbReference type="Proteomes" id="UP000234681"/>
    </source>
</evidence>
<dbReference type="SUPFAM" id="SSF50965">
    <property type="entry name" value="Galactose oxidase, central domain"/>
    <property type="match status" value="1"/>
</dbReference>
<dbReference type="Gene3D" id="2.120.10.80">
    <property type="entry name" value="Kelch-type beta propeller"/>
    <property type="match status" value="1"/>
</dbReference>
<gene>
    <name evidence="3" type="ORF">rCG_26699</name>
</gene>
<dbReference type="PANTHER" id="PTHR46529:SF1">
    <property type="entry name" value="TRNA WYBUTOSINE-SYNTHESIZING PROTEIN 4"/>
    <property type="match status" value="1"/>
</dbReference>
<comment type="similarity">
    <text evidence="1">Belongs to the methyltransferase superfamily. LCMT family.</text>
</comment>
<dbReference type="InterPro" id="IPR011043">
    <property type="entry name" value="Gal_Oxase/kelch_b-propeller"/>
</dbReference>
<proteinExistence type="inferred from homology"/>
<accession>A6HPM2</accession>
<keyword evidence="2" id="KW-0949">S-adenosyl-L-methionine</keyword>
<protein>
    <submittedName>
        <fullName evidence="3">RCG26699</fullName>
    </submittedName>
</protein>
<dbReference type="InterPro" id="IPR015915">
    <property type="entry name" value="Kelch-typ_b-propeller"/>
</dbReference>
<dbReference type="EMBL" id="CH473949">
    <property type="protein sequence ID" value="EDL79973.1"/>
    <property type="molecule type" value="Genomic_DNA"/>
</dbReference>
<evidence type="ECO:0000256" key="2">
    <source>
        <dbReference type="ARBA" id="ARBA00022691"/>
    </source>
</evidence>
<dbReference type="PANTHER" id="PTHR46529">
    <property type="entry name" value="TRNA WYBUTOSINE-SYNTHESIZING PROTEIN 4"/>
    <property type="match status" value="1"/>
</dbReference>
<organism evidence="3 4">
    <name type="scientific">Rattus norvegicus</name>
    <name type="common">Rat</name>
    <dbReference type="NCBI Taxonomy" id="10116"/>
    <lineage>
        <taxon>Eukaryota</taxon>
        <taxon>Metazoa</taxon>
        <taxon>Chordata</taxon>
        <taxon>Craniata</taxon>
        <taxon>Vertebrata</taxon>
        <taxon>Euteleostomi</taxon>
        <taxon>Mammalia</taxon>
        <taxon>Eutheria</taxon>
        <taxon>Euarchontoglires</taxon>
        <taxon>Glires</taxon>
        <taxon>Rodentia</taxon>
        <taxon>Myomorpha</taxon>
        <taxon>Muroidea</taxon>
        <taxon>Muridae</taxon>
        <taxon>Murinae</taxon>
        <taxon>Rattus</taxon>
    </lineage>
</organism>
<evidence type="ECO:0000313" key="3">
    <source>
        <dbReference type="EMBL" id="EDL79973.1"/>
    </source>
</evidence>
<name>A6HPM2_RAT</name>
<evidence type="ECO:0000256" key="1">
    <source>
        <dbReference type="ARBA" id="ARBA00010703"/>
    </source>
</evidence>
<dbReference type="AlphaFoldDB" id="A6HPM2"/>
<dbReference type="Proteomes" id="UP000234681">
    <property type="component" value="Chromosome 3"/>
</dbReference>